<comment type="caution">
    <text evidence="2">The sequence shown here is derived from an EMBL/GenBank/DDBJ whole genome shotgun (WGS) entry which is preliminary data.</text>
</comment>
<dbReference type="RefSeq" id="WP_200788520.1">
    <property type="nucleotide sequence ID" value="NZ_JAEDAO010000001.1"/>
</dbReference>
<dbReference type="InterPro" id="IPR012312">
    <property type="entry name" value="Hemerythrin-like"/>
</dbReference>
<sequence length="180" mass="19490">MASRLDQLVSSPAAGLDEPFAMLHACHERMQRTLALLGRLEAHVAEHGADEQARQAARDVARYFDNAAPQHHLDEERHVLPALRAGGDPALAVLAARLENDHRAMESAWAAARAVLQQIADGTLARLDPEQEQSLQSFTQLYAGHIAAEEGTAFPTAEARLDADAVRAMSADMRARRGAS</sequence>
<proteinExistence type="predicted"/>
<feature type="domain" description="Hemerythrin-like" evidence="1">
    <location>
        <begin position="20"/>
        <end position="156"/>
    </location>
</feature>
<dbReference type="Proteomes" id="UP000617041">
    <property type="component" value="Unassembled WGS sequence"/>
</dbReference>
<organism evidence="2 3">
    <name type="scientific">Ramlibacter algicola</name>
    <dbReference type="NCBI Taxonomy" id="2795217"/>
    <lineage>
        <taxon>Bacteria</taxon>
        <taxon>Pseudomonadati</taxon>
        <taxon>Pseudomonadota</taxon>
        <taxon>Betaproteobacteria</taxon>
        <taxon>Burkholderiales</taxon>
        <taxon>Comamonadaceae</taxon>
        <taxon>Ramlibacter</taxon>
    </lineage>
</organism>
<dbReference type="Pfam" id="PF01814">
    <property type="entry name" value="Hemerythrin"/>
    <property type="match status" value="1"/>
</dbReference>
<dbReference type="EMBL" id="JAEDAO010000001">
    <property type="protein sequence ID" value="MBK0393558.1"/>
    <property type="molecule type" value="Genomic_DNA"/>
</dbReference>
<dbReference type="Gene3D" id="1.20.120.520">
    <property type="entry name" value="nmb1532 protein domain like"/>
    <property type="match status" value="1"/>
</dbReference>
<dbReference type="AlphaFoldDB" id="A0A934Q2E8"/>
<reference evidence="2" key="1">
    <citation type="submission" date="2020-12" db="EMBL/GenBank/DDBJ databases">
        <title>Ramlibacter sp. nov., isolated from a freshwater alga, Cryptomonas.</title>
        <authorList>
            <person name="Kim H.M."/>
            <person name="Jeon C.O."/>
        </authorList>
    </citation>
    <scope>NUCLEOTIDE SEQUENCE</scope>
    <source>
        <strain evidence="2">CrO1</strain>
    </source>
</reference>
<evidence type="ECO:0000313" key="3">
    <source>
        <dbReference type="Proteomes" id="UP000617041"/>
    </source>
</evidence>
<protein>
    <submittedName>
        <fullName evidence="2">Hemerythrin domain-containing protein</fullName>
    </submittedName>
</protein>
<name>A0A934Q2E8_9BURK</name>
<accession>A0A934Q2E8</accession>
<evidence type="ECO:0000313" key="2">
    <source>
        <dbReference type="EMBL" id="MBK0393558.1"/>
    </source>
</evidence>
<evidence type="ECO:0000259" key="1">
    <source>
        <dbReference type="Pfam" id="PF01814"/>
    </source>
</evidence>
<gene>
    <name evidence="2" type="ORF">I8E28_13240</name>
</gene>
<keyword evidence="3" id="KW-1185">Reference proteome</keyword>